<dbReference type="KEGG" id="ndv:NDEV_1149"/>
<keyword evidence="2" id="KW-1185">Reference proteome</keyword>
<accession>A0A128A3I0</accession>
<protein>
    <submittedName>
        <fullName evidence="1">Uncharacterized protein</fullName>
    </submittedName>
</protein>
<proteinExistence type="predicted"/>
<evidence type="ECO:0000313" key="1">
    <source>
        <dbReference type="EMBL" id="CUR51914.1"/>
    </source>
</evidence>
<organism evidence="1 2">
    <name type="scientific">Nitrosotalea devaniterrae</name>
    <dbReference type="NCBI Taxonomy" id="1078905"/>
    <lineage>
        <taxon>Archaea</taxon>
        <taxon>Nitrososphaerota</taxon>
        <taxon>Nitrososphaeria</taxon>
        <taxon>Nitrosotaleales</taxon>
        <taxon>Nitrosotaleaceae</taxon>
        <taxon>Nitrosotalea</taxon>
    </lineage>
</organism>
<name>A0A128A3I0_9ARCH</name>
<evidence type="ECO:0000313" key="2">
    <source>
        <dbReference type="Proteomes" id="UP000196239"/>
    </source>
</evidence>
<sequence length="217" mass="22955">MKIQNNKIKSVTTIVAIVAIASVILGQSTLPAYATMIRDFGPWSLTYSTPSGCNNTQTCASAATSGVNKIIAYATFETDDEVANAVNNDNNVNVGSSPSLTTSASSVYFEVGATYSGDFLPATNGETAYWITNTIFENGSNPVNQCSLPTVTGSGVVSDTVAVSCRMSNSGTNTYYEAPYHGVEAFNLQNSVGTSKADFWNSPYNAQTNYLEICDSC</sequence>
<dbReference type="AlphaFoldDB" id="A0A128A3I0"/>
<gene>
    <name evidence="1" type="ORF">NDEV_1149</name>
</gene>
<dbReference type="EMBL" id="LN890280">
    <property type="protein sequence ID" value="CUR51914.1"/>
    <property type="molecule type" value="Genomic_DNA"/>
</dbReference>
<dbReference type="Proteomes" id="UP000196239">
    <property type="component" value="Chromosome 1"/>
</dbReference>
<reference evidence="2" key="1">
    <citation type="submission" date="2015-10" db="EMBL/GenBank/DDBJ databases">
        <authorList>
            <person name="Lehtovirta-Morley L.E."/>
            <person name="Vieille C."/>
        </authorList>
    </citation>
    <scope>NUCLEOTIDE SEQUENCE [LARGE SCALE GENOMIC DNA]</scope>
</reference>